<name>A0A6A6I2U6_9PLEO</name>
<keyword evidence="1" id="KW-0812">Transmembrane</keyword>
<sequence>MSHNCIAVVLIIQIICPLVSGDQASTTSDKDDRLAWYSASSDRSTVEILWTCLFTIFLCCWTAIHPDIPPPGSSWKQQWLDRTICLFIGAIAPEVFIYIALMERFVARKRFEGPMKGLAEDK</sequence>
<gene>
    <name evidence="3" type="ORF">BU26DRAFT_608163</name>
</gene>
<keyword evidence="1" id="KW-0472">Membrane</keyword>
<dbReference type="PANTHER" id="PTHR35043">
    <property type="entry name" value="TRANSCRIPTION FACTOR DOMAIN-CONTAINING PROTEIN"/>
    <property type="match status" value="1"/>
</dbReference>
<evidence type="ECO:0000256" key="2">
    <source>
        <dbReference type="SAM" id="SignalP"/>
    </source>
</evidence>
<dbReference type="RefSeq" id="XP_033679601.1">
    <property type="nucleotide sequence ID" value="XM_033835820.1"/>
</dbReference>
<reference evidence="3" key="1">
    <citation type="journal article" date="2020" name="Stud. Mycol.">
        <title>101 Dothideomycetes genomes: a test case for predicting lifestyles and emergence of pathogens.</title>
        <authorList>
            <person name="Haridas S."/>
            <person name="Albert R."/>
            <person name="Binder M."/>
            <person name="Bloem J."/>
            <person name="Labutti K."/>
            <person name="Salamov A."/>
            <person name="Andreopoulos B."/>
            <person name="Baker S."/>
            <person name="Barry K."/>
            <person name="Bills G."/>
            <person name="Bluhm B."/>
            <person name="Cannon C."/>
            <person name="Castanera R."/>
            <person name="Culley D."/>
            <person name="Daum C."/>
            <person name="Ezra D."/>
            <person name="Gonzalez J."/>
            <person name="Henrissat B."/>
            <person name="Kuo A."/>
            <person name="Liang C."/>
            <person name="Lipzen A."/>
            <person name="Lutzoni F."/>
            <person name="Magnuson J."/>
            <person name="Mondo S."/>
            <person name="Nolan M."/>
            <person name="Ohm R."/>
            <person name="Pangilinan J."/>
            <person name="Park H.-J."/>
            <person name="Ramirez L."/>
            <person name="Alfaro M."/>
            <person name="Sun H."/>
            <person name="Tritt A."/>
            <person name="Yoshinaga Y."/>
            <person name="Zwiers L.-H."/>
            <person name="Turgeon B."/>
            <person name="Goodwin S."/>
            <person name="Spatafora J."/>
            <person name="Crous P."/>
            <person name="Grigoriev I."/>
        </authorList>
    </citation>
    <scope>NUCLEOTIDE SEQUENCE</scope>
    <source>
        <strain evidence="3">CBS 122368</strain>
    </source>
</reference>
<keyword evidence="1" id="KW-1133">Transmembrane helix</keyword>
<feature type="transmembrane region" description="Helical" evidence="1">
    <location>
        <begin position="84"/>
        <end position="101"/>
    </location>
</feature>
<dbReference type="GeneID" id="54589150"/>
<keyword evidence="2" id="KW-0732">Signal</keyword>
<dbReference type="PANTHER" id="PTHR35043:SF7">
    <property type="entry name" value="TRANSCRIPTION FACTOR DOMAIN-CONTAINING PROTEIN"/>
    <property type="match status" value="1"/>
</dbReference>
<feature type="signal peptide" evidence="2">
    <location>
        <begin position="1"/>
        <end position="21"/>
    </location>
</feature>
<feature type="chain" id="PRO_5025648221" description="Cation-transporting P-type ATPase C-terminal domain-containing protein" evidence="2">
    <location>
        <begin position="22"/>
        <end position="122"/>
    </location>
</feature>
<evidence type="ECO:0008006" key="5">
    <source>
        <dbReference type="Google" id="ProtNLM"/>
    </source>
</evidence>
<dbReference type="AlphaFoldDB" id="A0A6A6I2U6"/>
<evidence type="ECO:0000313" key="4">
    <source>
        <dbReference type="Proteomes" id="UP000800094"/>
    </source>
</evidence>
<organism evidence="3 4">
    <name type="scientific">Trematosphaeria pertusa</name>
    <dbReference type="NCBI Taxonomy" id="390896"/>
    <lineage>
        <taxon>Eukaryota</taxon>
        <taxon>Fungi</taxon>
        <taxon>Dikarya</taxon>
        <taxon>Ascomycota</taxon>
        <taxon>Pezizomycotina</taxon>
        <taxon>Dothideomycetes</taxon>
        <taxon>Pleosporomycetidae</taxon>
        <taxon>Pleosporales</taxon>
        <taxon>Massarineae</taxon>
        <taxon>Trematosphaeriaceae</taxon>
        <taxon>Trematosphaeria</taxon>
    </lineage>
</organism>
<feature type="transmembrane region" description="Helical" evidence="1">
    <location>
        <begin position="45"/>
        <end position="64"/>
    </location>
</feature>
<dbReference type="EMBL" id="ML987202">
    <property type="protein sequence ID" value="KAF2244597.1"/>
    <property type="molecule type" value="Genomic_DNA"/>
</dbReference>
<evidence type="ECO:0000256" key="1">
    <source>
        <dbReference type="SAM" id="Phobius"/>
    </source>
</evidence>
<protein>
    <recommendedName>
        <fullName evidence="5">Cation-transporting P-type ATPase C-terminal domain-containing protein</fullName>
    </recommendedName>
</protein>
<proteinExistence type="predicted"/>
<accession>A0A6A6I2U6</accession>
<keyword evidence="4" id="KW-1185">Reference proteome</keyword>
<dbReference type="Proteomes" id="UP000800094">
    <property type="component" value="Unassembled WGS sequence"/>
</dbReference>
<evidence type="ECO:0000313" key="3">
    <source>
        <dbReference type="EMBL" id="KAF2244597.1"/>
    </source>
</evidence>
<feature type="non-terminal residue" evidence="3">
    <location>
        <position position="1"/>
    </location>
</feature>
<dbReference type="OrthoDB" id="9451547at2759"/>